<dbReference type="PRINTS" id="PR00040">
    <property type="entry name" value="HTHMERR"/>
</dbReference>
<dbReference type="PANTHER" id="PTHR30204">
    <property type="entry name" value="REDOX-CYCLING DRUG-SENSING TRANSCRIPTIONAL ACTIVATOR SOXR"/>
    <property type="match status" value="1"/>
</dbReference>
<dbReference type="CDD" id="cd04784">
    <property type="entry name" value="HTH_CadR-PbrR"/>
    <property type="match status" value="1"/>
</dbReference>
<dbReference type="InterPro" id="IPR000551">
    <property type="entry name" value="MerR-type_HTH_dom"/>
</dbReference>
<feature type="domain" description="HTH merR-type" evidence="2">
    <location>
        <begin position="1"/>
        <end position="69"/>
    </location>
</feature>
<sequence length="144" mass="16163">MRIGELAQAAGTTVETIRYYEKEGLLPEPDRAENNYRSYGAAHLERLRLVRNCRALDMSHEEIRAILSLSDDHASGCGRINDLFDAHIAHVDARIAELHDLKSQLAALRQRCAQARPDTEDCGILHGLSAMQAEERPERHTHLG</sequence>
<dbReference type="GO" id="GO:0003677">
    <property type="term" value="F:DNA binding"/>
    <property type="evidence" value="ECO:0007669"/>
    <property type="project" value="UniProtKB-KW"/>
</dbReference>
<proteinExistence type="predicted"/>
<name>A0A1C3K796_9BURK</name>
<dbReference type="InterPro" id="IPR009061">
    <property type="entry name" value="DNA-bd_dom_put_sf"/>
</dbReference>
<dbReference type="EMBL" id="LT907988">
    <property type="protein sequence ID" value="SOE49990.1"/>
    <property type="molecule type" value="Genomic_DNA"/>
</dbReference>
<dbReference type="Pfam" id="PF13411">
    <property type="entry name" value="MerR_1"/>
    <property type="match status" value="1"/>
</dbReference>
<gene>
    <name evidence="3" type="ORF">ODI_03986</name>
    <name evidence="4" type="ORF">ODI_R2438</name>
</gene>
<organism evidence="3 5">
    <name type="scientific">Orrella dioscoreae</name>
    <dbReference type="NCBI Taxonomy" id="1851544"/>
    <lineage>
        <taxon>Bacteria</taxon>
        <taxon>Pseudomonadati</taxon>
        <taxon>Pseudomonadota</taxon>
        <taxon>Betaproteobacteria</taxon>
        <taxon>Burkholderiales</taxon>
        <taxon>Alcaligenaceae</taxon>
        <taxon>Orrella</taxon>
    </lineage>
</organism>
<evidence type="ECO:0000259" key="2">
    <source>
        <dbReference type="PROSITE" id="PS50937"/>
    </source>
</evidence>
<keyword evidence="1" id="KW-0238">DNA-binding</keyword>
<dbReference type="STRING" id="1851544.ODI_03986"/>
<keyword evidence="5" id="KW-1185">Reference proteome</keyword>
<dbReference type="EMBL" id="FLRC01000053">
    <property type="protein sequence ID" value="SBT27399.1"/>
    <property type="molecule type" value="Genomic_DNA"/>
</dbReference>
<evidence type="ECO:0000256" key="1">
    <source>
        <dbReference type="ARBA" id="ARBA00023125"/>
    </source>
</evidence>
<dbReference type="Proteomes" id="UP000078558">
    <property type="component" value="Chromosome I"/>
</dbReference>
<evidence type="ECO:0000313" key="3">
    <source>
        <dbReference type="EMBL" id="SBT27399.1"/>
    </source>
</evidence>
<dbReference type="OrthoDB" id="9808480at2"/>
<dbReference type="RefSeq" id="WP_067758883.1">
    <property type="nucleotide sequence ID" value="NZ_LT907988.1"/>
</dbReference>
<evidence type="ECO:0000313" key="4">
    <source>
        <dbReference type="EMBL" id="SOE49990.1"/>
    </source>
</evidence>
<dbReference type="InterPro" id="IPR011791">
    <property type="entry name" value="CadR-PbrR"/>
</dbReference>
<evidence type="ECO:0000313" key="5">
    <source>
        <dbReference type="Proteomes" id="UP000078558"/>
    </source>
</evidence>
<reference evidence="4 5" key="2">
    <citation type="submission" date="2017-08" db="EMBL/GenBank/DDBJ databases">
        <authorList>
            <person name="de Groot N.N."/>
        </authorList>
    </citation>
    <scope>NUCLEOTIDE SEQUENCE [LARGE SCALE GENOMIC DNA]</scope>
    <source>
        <strain evidence="4">Orrdi1</strain>
    </source>
</reference>
<dbReference type="InterPro" id="IPR047057">
    <property type="entry name" value="MerR_fam"/>
</dbReference>
<reference evidence="3 5" key="1">
    <citation type="submission" date="2016-06" db="EMBL/GenBank/DDBJ databases">
        <authorList>
            <person name="Kjaerup R.B."/>
            <person name="Dalgaard T.S."/>
            <person name="Juul-Madsen H.R."/>
        </authorList>
    </citation>
    <scope>NUCLEOTIDE SEQUENCE [LARGE SCALE GENOMIC DNA]</scope>
    <source>
        <strain evidence="3">Orrdi1</strain>
    </source>
</reference>
<dbReference type="PROSITE" id="PS50937">
    <property type="entry name" value="HTH_MERR_2"/>
    <property type="match status" value="1"/>
</dbReference>
<protein>
    <submittedName>
        <fullName evidence="3">Transcriptional regulator, MerR family</fullName>
    </submittedName>
</protein>
<dbReference type="Gene3D" id="1.10.1660.10">
    <property type="match status" value="1"/>
</dbReference>
<dbReference type="NCBIfam" id="TIGR02047">
    <property type="entry name" value="CadR-PbrR"/>
    <property type="match status" value="1"/>
</dbReference>
<dbReference type="GO" id="GO:0045893">
    <property type="term" value="P:positive regulation of DNA-templated transcription"/>
    <property type="evidence" value="ECO:0007669"/>
    <property type="project" value="InterPro"/>
</dbReference>
<dbReference type="SUPFAM" id="SSF46955">
    <property type="entry name" value="Putative DNA-binding domain"/>
    <property type="match status" value="1"/>
</dbReference>
<accession>A0A1C3K796</accession>
<dbReference type="GO" id="GO:0046872">
    <property type="term" value="F:metal ion binding"/>
    <property type="evidence" value="ECO:0007669"/>
    <property type="project" value="InterPro"/>
</dbReference>
<dbReference type="PANTHER" id="PTHR30204:SF92">
    <property type="entry name" value="HTH-TYPE TRANSCRIPTIONAL REGULATOR ZNTR"/>
    <property type="match status" value="1"/>
</dbReference>
<dbReference type="AlphaFoldDB" id="A0A1C3K796"/>
<dbReference type="GO" id="GO:0003700">
    <property type="term" value="F:DNA-binding transcription factor activity"/>
    <property type="evidence" value="ECO:0007669"/>
    <property type="project" value="InterPro"/>
</dbReference>
<dbReference type="KEGG" id="odi:ODI_R2438"/>
<dbReference type="SMART" id="SM00422">
    <property type="entry name" value="HTH_MERR"/>
    <property type="match status" value="1"/>
</dbReference>